<keyword evidence="4 7" id="KW-1133">Transmembrane helix</keyword>
<feature type="compositionally biased region" description="Acidic residues" evidence="6">
    <location>
        <begin position="136"/>
        <end position="154"/>
    </location>
</feature>
<dbReference type="OrthoDB" id="8456606at2"/>
<evidence type="ECO:0008006" key="10">
    <source>
        <dbReference type="Google" id="ProtNLM"/>
    </source>
</evidence>
<dbReference type="Proteomes" id="UP000229081">
    <property type="component" value="Chromosome"/>
</dbReference>
<dbReference type="InterPro" id="IPR022781">
    <property type="entry name" value="Flagellar_biosynth_FliO"/>
</dbReference>
<dbReference type="Pfam" id="PF04347">
    <property type="entry name" value="FliO"/>
    <property type="match status" value="1"/>
</dbReference>
<sequence length="195" mass="21068">MDILSMLRTFGALGLVLGMLAGALWVVRRYDIKLPGRVSGSGRKRVELVERLAVDAKRSIALIRRDGCEHLILIGPEGHVTLETGITAPVPVVASAPAEPMPAANFQADFAAFTNNFGKLVDLSRSKLAAVRGANDDECDDGHDVDDDGDDEPTEMAAAETATGDLPQTAPRKRTRRPRDTKRWNRAAVREALNA</sequence>
<feature type="transmembrane region" description="Helical" evidence="7">
    <location>
        <begin position="6"/>
        <end position="27"/>
    </location>
</feature>
<gene>
    <name evidence="8" type="ORF">CVN68_08760</name>
</gene>
<evidence type="ECO:0000313" key="8">
    <source>
        <dbReference type="EMBL" id="ATY32054.1"/>
    </source>
</evidence>
<name>A0A2K8MGF2_9SPHN</name>
<dbReference type="EMBL" id="CP024923">
    <property type="protein sequence ID" value="ATY32054.1"/>
    <property type="molecule type" value="Genomic_DNA"/>
</dbReference>
<evidence type="ECO:0000313" key="9">
    <source>
        <dbReference type="Proteomes" id="UP000229081"/>
    </source>
</evidence>
<protein>
    <recommendedName>
        <fullName evidence="10">Flagellar biogenesis protein</fullName>
    </recommendedName>
</protein>
<feature type="compositionally biased region" description="Basic residues" evidence="6">
    <location>
        <begin position="171"/>
        <end position="180"/>
    </location>
</feature>
<comment type="subcellular location">
    <subcellularLocation>
        <location evidence="1">Cell membrane</location>
    </subcellularLocation>
</comment>
<organism evidence="8 9">
    <name type="scientific">Sphingomonas psychrotolerans</name>
    <dbReference type="NCBI Taxonomy" id="1327635"/>
    <lineage>
        <taxon>Bacteria</taxon>
        <taxon>Pseudomonadati</taxon>
        <taxon>Pseudomonadota</taxon>
        <taxon>Alphaproteobacteria</taxon>
        <taxon>Sphingomonadales</taxon>
        <taxon>Sphingomonadaceae</taxon>
        <taxon>Sphingomonas</taxon>
    </lineage>
</organism>
<keyword evidence="3 7" id="KW-0812">Transmembrane</keyword>
<reference evidence="8 9" key="1">
    <citation type="submission" date="2017-11" db="EMBL/GenBank/DDBJ databases">
        <title>Complete genome sequence of Sphingomonas sp. Strain Cra20, a psychrotolerant potential plant growth promoting rhizobacteria.</title>
        <authorList>
            <person name="Luo Y."/>
        </authorList>
    </citation>
    <scope>NUCLEOTIDE SEQUENCE [LARGE SCALE GENOMIC DNA]</scope>
    <source>
        <strain evidence="8 9">Cra20</strain>
    </source>
</reference>
<keyword evidence="9" id="KW-1185">Reference proteome</keyword>
<evidence type="ECO:0000256" key="1">
    <source>
        <dbReference type="ARBA" id="ARBA00004236"/>
    </source>
</evidence>
<proteinExistence type="predicted"/>
<feature type="region of interest" description="Disordered" evidence="6">
    <location>
        <begin position="133"/>
        <end position="195"/>
    </location>
</feature>
<dbReference type="KEGG" id="sphc:CVN68_08760"/>
<evidence type="ECO:0000256" key="4">
    <source>
        <dbReference type="ARBA" id="ARBA00022989"/>
    </source>
</evidence>
<accession>A0A2K8MGF2</accession>
<evidence type="ECO:0000256" key="3">
    <source>
        <dbReference type="ARBA" id="ARBA00022692"/>
    </source>
</evidence>
<evidence type="ECO:0000256" key="6">
    <source>
        <dbReference type="SAM" id="MobiDB-lite"/>
    </source>
</evidence>
<dbReference type="AlphaFoldDB" id="A0A2K8MGF2"/>
<evidence type="ECO:0000256" key="7">
    <source>
        <dbReference type="SAM" id="Phobius"/>
    </source>
</evidence>
<dbReference type="GO" id="GO:0044781">
    <property type="term" value="P:bacterial-type flagellum organization"/>
    <property type="evidence" value="ECO:0007669"/>
    <property type="project" value="InterPro"/>
</dbReference>
<keyword evidence="2" id="KW-1003">Cell membrane</keyword>
<dbReference type="GO" id="GO:0016020">
    <property type="term" value="C:membrane"/>
    <property type="evidence" value="ECO:0007669"/>
    <property type="project" value="InterPro"/>
</dbReference>
<evidence type="ECO:0000256" key="5">
    <source>
        <dbReference type="ARBA" id="ARBA00023136"/>
    </source>
</evidence>
<keyword evidence="5 7" id="KW-0472">Membrane</keyword>
<dbReference type="RefSeq" id="WP_100281863.1">
    <property type="nucleotide sequence ID" value="NZ_CP024923.1"/>
</dbReference>
<evidence type="ECO:0000256" key="2">
    <source>
        <dbReference type="ARBA" id="ARBA00022475"/>
    </source>
</evidence>